<dbReference type="AlphaFoldDB" id="A0A5D4NJN7"/>
<comment type="caution">
    <text evidence="2">The sequence shown here is derived from an EMBL/GenBank/DDBJ whole genome shotgun (WGS) entry which is preliminary data.</text>
</comment>
<accession>A0A5D4NJN7</accession>
<evidence type="ECO:0000256" key="1">
    <source>
        <dbReference type="SAM" id="Phobius"/>
    </source>
</evidence>
<keyword evidence="1" id="KW-1133">Transmembrane helix</keyword>
<dbReference type="EMBL" id="VTEI01000015">
    <property type="protein sequence ID" value="TYS14059.1"/>
    <property type="molecule type" value="Genomic_DNA"/>
</dbReference>
<sequence length="62" mass="7258">MKRSMKKILKYAVILLLIALYLNALPYLVTTFDMEYTVYEFILILAAIILAVLTSEWIFRAK</sequence>
<name>A0A5D4NJN7_9BACI</name>
<keyword evidence="1" id="KW-0812">Transmembrane</keyword>
<evidence type="ECO:0000313" key="3">
    <source>
        <dbReference type="Proteomes" id="UP000322267"/>
    </source>
</evidence>
<keyword evidence="1" id="KW-0472">Membrane</keyword>
<gene>
    <name evidence="2" type="ORF">FZC78_19595</name>
</gene>
<proteinExistence type="predicted"/>
<reference evidence="2 3" key="1">
    <citation type="submission" date="2019-08" db="EMBL/GenBank/DDBJ databases">
        <title>Bacillus genomes from the desert of Cuatro Cienegas, Coahuila.</title>
        <authorList>
            <person name="Olmedo-Alvarez G."/>
        </authorList>
    </citation>
    <scope>NUCLEOTIDE SEQUENCE [LARGE SCALE GENOMIC DNA]</scope>
    <source>
        <strain evidence="2 3">CH34_1T</strain>
    </source>
</reference>
<dbReference type="RefSeq" id="WP_148941768.1">
    <property type="nucleotide sequence ID" value="NZ_VTEI01000015.1"/>
</dbReference>
<dbReference type="Proteomes" id="UP000322267">
    <property type="component" value="Unassembled WGS sequence"/>
</dbReference>
<feature type="transmembrane region" description="Helical" evidence="1">
    <location>
        <begin position="36"/>
        <end position="59"/>
    </location>
</feature>
<organism evidence="2 3">
    <name type="scientific">Rossellomorea vietnamensis</name>
    <dbReference type="NCBI Taxonomy" id="218284"/>
    <lineage>
        <taxon>Bacteria</taxon>
        <taxon>Bacillati</taxon>
        <taxon>Bacillota</taxon>
        <taxon>Bacilli</taxon>
        <taxon>Bacillales</taxon>
        <taxon>Bacillaceae</taxon>
        <taxon>Rossellomorea</taxon>
    </lineage>
</organism>
<protein>
    <submittedName>
        <fullName evidence="2">Uncharacterized protein</fullName>
    </submittedName>
</protein>
<evidence type="ECO:0000313" key="2">
    <source>
        <dbReference type="EMBL" id="TYS14059.1"/>
    </source>
</evidence>